<dbReference type="CDD" id="cd19408">
    <property type="entry name" value="NarX_NarQ_sensor"/>
    <property type="match status" value="1"/>
</dbReference>
<name>A0A1H8PV37_9GAMM</name>
<dbReference type="Gene3D" id="1.20.5.1930">
    <property type="match status" value="1"/>
</dbReference>
<dbReference type="RefSeq" id="WP_091639109.1">
    <property type="nucleotide sequence ID" value="NZ_FOEG01000001.1"/>
</dbReference>
<dbReference type="GO" id="GO:0046983">
    <property type="term" value="F:protein dimerization activity"/>
    <property type="evidence" value="ECO:0007669"/>
    <property type="project" value="UniProtKB-UniRule"/>
</dbReference>
<keyword evidence="19" id="KW-1185">Reference proteome</keyword>
<evidence type="ECO:0000256" key="12">
    <source>
        <dbReference type="ARBA" id="ARBA00023012"/>
    </source>
</evidence>
<dbReference type="SMART" id="SM00304">
    <property type="entry name" value="HAMP"/>
    <property type="match status" value="1"/>
</dbReference>
<evidence type="ECO:0000256" key="13">
    <source>
        <dbReference type="ARBA" id="ARBA00023136"/>
    </source>
</evidence>
<organism evidence="18 19">
    <name type="scientific">Aquisalimonas asiatica</name>
    <dbReference type="NCBI Taxonomy" id="406100"/>
    <lineage>
        <taxon>Bacteria</taxon>
        <taxon>Pseudomonadati</taxon>
        <taxon>Pseudomonadota</taxon>
        <taxon>Gammaproteobacteria</taxon>
        <taxon>Chromatiales</taxon>
        <taxon>Ectothiorhodospiraceae</taxon>
        <taxon>Aquisalimonas</taxon>
    </lineage>
</organism>
<evidence type="ECO:0000256" key="2">
    <source>
        <dbReference type="ARBA" id="ARBA00004429"/>
    </source>
</evidence>
<evidence type="ECO:0000256" key="1">
    <source>
        <dbReference type="ARBA" id="ARBA00000085"/>
    </source>
</evidence>
<dbReference type="CDD" id="cd06225">
    <property type="entry name" value="HAMP"/>
    <property type="match status" value="1"/>
</dbReference>
<dbReference type="PIRSF" id="PIRSF003167">
    <property type="entry name" value="STHK_NarX/NarQ"/>
    <property type="match status" value="1"/>
</dbReference>
<keyword evidence="3 14" id="KW-1003">Cell membrane</keyword>
<dbReference type="SUPFAM" id="SSF55874">
    <property type="entry name" value="ATPase domain of HSP90 chaperone/DNA topoisomerase II/histidine kinase"/>
    <property type="match status" value="1"/>
</dbReference>
<dbReference type="Gene3D" id="3.30.565.10">
    <property type="entry name" value="Histidine kinase-like ATPase, C-terminal domain"/>
    <property type="match status" value="1"/>
</dbReference>
<dbReference type="InterPro" id="IPR042295">
    <property type="entry name" value="NarX-like_N_sf"/>
</dbReference>
<dbReference type="EC" id="2.7.13.3" evidence="14"/>
<protein>
    <recommendedName>
        <fullName evidence="14">Sensor protein</fullName>
        <ecNumber evidence="14">2.7.13.3</ecNumber>
    </recommendedName>
</protein>
<keyword evidence="11 15" id="KW-1133">Transmembrane helix</keyword>
<dbReference type="Pfam" id="PF13675">
    <property type="entry name" value="PilJ"/>
    <property type="match status" value="1"/>
</dbReference>
<evidence type="ECO:0000256" key="10">
    <source>
        <dbReference type="ARBA" id="ARBA00022840"/>
    </source>
</evidence>
<evidence type="ECO:0000256" key="8">
    <source>
        <dbReference type="ARBA" id="ARBA00022741"/>
    </source>
</evidence>
<dbReference type="InterPro" id="IPR003660">
    <property type="entry name" value="HAMP_dom"/>
</dbReference>
<comment type="subcellular location">
    <subcellularLocation>
        <location evidence="2">Cell inner membrane</location>
        <topology evidence="2">Multi-pass membrane protein</topology>
    </subcellularLocation>
</comment>
<keyword evidence="9 14" id="KW-0418">Kinase</keyword>
<feature type="domain" description="HAMP" evidence="17">
    <location>
        <begin position="189"/>
        <end position="241"/>
    </location>
</feature>
<dbReference type="AlphaFoldDB" id="A0A1H8PV37"/>
<keyword evidence="10 14" id="KW-0067">ATP-binding</keyword>
<dbReference type="InterPro" id="IPR050482">
    <property type="entry name" value="Sensor_HK_TwoCompSys"/>
</dbReference>
<dbReference type="PROSITE" id="PS50109">
    <property type="entry name" value="HIS_KIN"/>
    <property type="match status" value="1"/>
</dbReference>
<evidence type="ECO:0000313" key="18">
    <source>
        <dbReference type="EMBL" id="SEO45805.1"/>
    </source>
</evidence>
<keyword evidence="6 14" id="KW-0808">Transferase</keyword>
<dbReference type="Pfam" id="PF02518">
    <property type="entry name" value="HATPase_c"/>
    <property type="match status" value="1"/>
</dbReference>
<accession>A0A1H8PV37</accession>
<dbReference type="SMART" id="SM00387">
    <property type="entry name" value="HATPase_c"/>
    <property type="match status" value="1"/>
</dbReference>
<keyword evidence="7 15" id="KW-0812">Transmembrane</keyword>
<evidence type="ECO:0000256" key="6">
    <source>
        <dbReference type="ARBA" id="ARBA00022679"/>
    </source>
</evidence>
<dbReference type="InterPro" id="IPR029095">
    <property type="entry name" value="NarX-like_N"/>
</dbReference>
<dbReference type="OrthoDB" id="9811306at2"/>
<evidence type="ECO:0000256" key="14">
    <source>
        <dbReference type="PIRNR" id="PIRNR003167"/>
    </source>
</evidence>
<evidence type="ECO:0000256" key="3">
    <source>
        <dbReference type="ARBA" id="ARBA00022475"/>
    </source>
</evidence>
<dbReference type="Gene3D" id="1.10.287.130">
    <property type="match status" value="1"/>
</dbReference>
<dbReference type="GO" id="GO:0005886">
    <property type="term" value="C:plasma membrane"/>
    <property type="evidence" value="ECO:0007669"/>
    <property type="project" value="UniProtKB-SubCell"/>
</dbReference>
<dbReference type="Proteomes" id="UP000199657">
    <property type="component" value="Unassembled WGS sequence"/>
</dbReference>
<evidence type="ECO:0000256" key="4">
    <source>
        <dbReference type="ARBA" id="ARBA00022519"/>
    </source>
</evidence>
<proteinExistence type="predicted"/>
<keyword evidence="4 14" id="KW-0997">Cell inner membrane</keyword>
<comment type="catalytic activity">
    <reaction evidence="1 14">
        <text>ATP + protein L-histidine = ADP + protein N-phospho-L-histidine.</text>
        <dbReference type="EC" id="2.7.13.3"/>
    </reaction>
</comment>
<dbReference type="PANTHER" id="PTHR24421:SF10">
    <property type="entry name" value="NITRATE_NITRITE SENSOR PROTEIN NARQ"/>
    <property type="match status" value="1"/>
</dbReference>
<keyword evidence="5" id="KW-0597">Phosphoprotein</keyword>
<reference evidence="18 19" key="1">
    <citation type="submission" date="2016-10" db="EMBL/GenBank/DDBJ databases">
        <authorList>
            <person name="de Groot N.N."/>
        </authorList>
    </citation>
    <scope>NUCLEOTIDE SEQUENCE [LARGE SCALE GENOMIC DNA]</scope>
    <source>
        <strain evidence="18 19">CGMCC 1.6291</strain>
    </source>
</reference>
<dbReference type="GO" id="GO:0000155">
    <property type="term" value="F:phosphorelay sensor kinase activity"/>
    <property type="evidence" value="ECO:0007669"/>
    <property type="project" value="UniProtKB-UniRule"/>
</dbReference>
<feature type="domain" description="Histidine kinase" evidence="16">
    <location>
        <begin position="390"/>
        <end position="588"/>
    </location>
</feature>
<dbReference type="Pfam" id="PF07730">
    <property type="entry name" value="HisKA_3"/>
    <property type="match status" value="1"/>
</dbReference>
<feature type="transmembrane region" description="Helical" evidence="15">
    <location>
        <begin position="170"/>
        <end position="187"/>
    </location>
</feature>
<dbReference type="InterPro" id="IPR016380">
    <property type="entry name" value="Sig_transdc_His_kin_NarX/NarQ"/>
</dbReference>
<dbReference type="EMBL" id="FOEG01000001">
    <property type="protein sequence ID" value="SEO45805.1"/>
    <property type="molecule type" value="Genomic_DNA"/>
</dbReference>
<dbReference type="Gene3D" id="1.20.120.960">
    <property type="entry name" value="Histidine kinase NarX, sensor domain"/>
    <property type="match status" value="1"/>
</dbReference>
<evidence type="ECO:0000256" key="9">
    <source>
        <dbReference type="ARBA" id="ARBA00022777"/>
    </source>
</evidence>
<evidence type="ECO:0000256" key="7">
    <source>
        <dbReference type="ARBA" id="ARBA00022692"/>
    </source>
</evidence>
<dbReference type="InterPro" id="IPR005467">
    <property type="entry name" value="His_kinase_dom"/>
</dbReference>
<sequence>MEVLLSIPTPQRGHPWGLRLRLGLILAGITALALVSMGGSMVIAEGARGDAAAINQAGSLRMESYRIAALLQEPADAEAVASAAATFEAKLNDAALREVAAGDPSLQRRYREIRDEWRDVLRPALADTGAEGAATYTAQVGTFVDSVDAMVRALQQQAESRIQLLRATQAGAIVLTLLLAAGAIALMQRRVMTPMRDLIDAADRLGQGDFYARAAHTHADEFGVLGERFNTMAAELDTLYADMEQQVAHKTADLQRSIQALQLLYDTARDLAPHRLTETTMQPILDRLRDIVGAGPVDVDLTEPDGDEVVQRFRSTGAEDGTTDTGTTIVLRHRGQTHGLMRIRHPAGATLAAWKHQLAAAVADQIALARALAREAQQQRRLVLMEERAVLARELHDSLAQSLSYLKIQVARLQAGLRGTTDRVDTESIAAELREGLNTAYGHLRELLTTFRLKVNEPGLQPALEATIREFRQRCPQLALHLDTGTTELELDSNAEVHALQIVREALANVAHHASATRAVIRLTKDDNNQIRLLVQDDGVGMPEQPEKAHHYGIQIMAERARSLGGELMIDAAEPQGTRVQVTFPLHRATGDNDMEHRT</sequence>
<dbReference type="SUPFAM" id="SSF158472">
    <property type="entry name" value="HAMP domain-like"/>
    <property type="match status" value="1"/>
</dbReference>
<evidence type="ECO:0000256" key="5">
    <source>
        <dbReference type="ARBA" id="ARBA00022553"/>
    </source>
</evidence>
<evidence type="ECO:0000259" key="16">
    <source>
        <dbReference type="PROSITE" id="PS50109"/>
    </source>
</evidence>
<keyword evidence="12 14" id="KW-0902">Two-component regulatory system</keyword>
<keyword evidence="13 14" id="KW-0472">Membrane</keyword>
<dbReference type="Pfam" id="PF00672">
    <property type="entry name" value="HAMP"/>
    <property type="match status" value="1"/>
</dbReference>
<evidence type="ECO:0000256" key="15">
    <source>
        <dbReference type="SAM" id="Phobius"/>
    </source>
</evidence>
<evidence type="ECO:0000259" key="17">
    <source>
        <dbReference type="PROSITE" id="PS50885"/>
    </source>
</evidence>
<dbReference type="InterPro" id="IPR036890">
    <property type="entry name" value="HATPase_C_sf"/>
</dbReference>
<dbReference type="InterPro" id="IPR003594">
    <property type="entry name" value="HATPase_dom"/>
</dbReference>
<keyword evidence="8 14" id="KW-0547">Nucleotide-binding</keyword>
<dbReference type="InterPro" id="IPR011712">
    <property type="entry name" value="Sig_transdc_His_kin_sub3_dim/P"/>
</dbReference>
<feature type="transmembrane region" description="Helical" evidence="15">
    <location>
        <begin position="20"/>
        <end position="44"/>
    </location>
</feature>
<evidence type="ECO:0000256" key="11">
    <source>
        <dbReference type="ARBA" id="ARBA00022989"/>
    </source>
</evidence>
<dbReference type="STRING" id="406100.SAMN04488052_101176"/>
<evidence type="ECO:0000313" key="19">
    <source>
        <dbReference type="Proteomes" id="UP000199657"/>
    </source>
</evidence>
<dbReference type="CDD" id="cd16917">
    <property type="entry name" value="HATPase_UhpB-NarQ-NarX-like"/>
    <property type="match status" value="1"/>
</dbReference>
<dbReference type="GO" id="GO:0005524">
    <property type="term" value="F:ATP binding"/>
    <property type="evidence" value="ECO:0007669"/>
    <property type="project" value="UniProtKB-UniRule"/>
</dbReference>
<dbReference type="PANTHER" id="PTHR24421">
    <property type="entry name" value="NITRATE/NITRITE SENSOR PROTEIN NARX-RELATED"/>
    <property type="match status" value="1"/>
</dbReference>
<gene>
    <name evidence="18" type="ORF">SAMN04488052_101176</name>
</gene>
<dbReference type="PROSITE" id="PS50885">
    <property type="entry name" value="HAMP"/>
    <property type="match status" value="1"/>
</dbReference>